<evidence type="ECO:0000256" key="1">
    <source>
        <dbReference type="ARBA" id="ARBA00004127"/>
    </source>
</evidence>
<feature type="domain" description="DUF1232" evidence="5">
    <location>
        <begin position="53"/>
        <end position="84"/>
    </location>
</feature>
<dbReference type="OrthoDB" id="9800034at2"/>
<name>A0A383U3D7_9FLAO</name>
<proteinExistence type="predicted"/>
<accession>A0A383U3D7</accession>
<protein>
    <submittedName>
        <fullName evidence="6">Uncharacterized conserved protein</fullName>
    </submittedName>
</protein>
<evidence type="ECO:0000256" key="4">
    <source>
        <dbReference type="ARBA" id="ARBA00023136"/>
    </source>
</evidence>
<keyword evidence="4" id="KW-0472">Membrane</keyword>
<evidence type="ECO:0000313" key="7">
    <source>
        <dbReference type="Proteomes" id="UP000262142"/>
    </source>
</evidence>
<keyword evidence="3" id="KW-1133">Transmembrane helix</keyword>
<dbReference type="EMBL" id="UNSC01000007">
    <property type="protein sequence ID" value="SZD74097.1"/>
    <property type="molecule type" value="Genomic_DNA"/>
</dbReference>
<sequence>MSRSRLLYQIWRNRKDMDSNLIKSRLQALSRMIPLIYKGEYKPKSNINIIIGVVATLYAVSPLDFIPEVVAGPFGLLDDFFILGYGLKRINAEIENFLAWEDQQKKIILQH</sequence>
<evidence type="ECO:0000313" key="6">
    <source>
        <dbReference type="EMBL" id="SZD74097.1"/>
    </source>
</evidence>
<dbReference type="AlphaFoldDB" id="A0A383U3D7"/>
<evidence type="ECO:0000259" key="5">
    <source>
        <dbReference type="Pfam" id="PF06803"/>
    </source>
</evidence>
<keyword evidence="2" id="KW-0812">Transmembrane</keyword>
<evidence type="ECO:0000256" key="2">
    <source>
        <dbReference type="ARBA" id="ARBA00022692"/>
    </source>
</evidence>
<organism evidence="6 7">
    <name type="scientific">Candidatus Ornithobacterium hominis</name>
    <dbReference type="NCBI Taxonomy" id="2497989"/>
    <lineage>
        <taxon>Bacteria</taxon>
        <taxon>Pseudomonadati</taxon>
        <taxon>Bacteroidota</taxon>
        <taxon>Flavobacteriia</taxon>
        <taxon>Flavobacteriales</taxon>
        <taxon>Weeksellaceae</taxon>
        <taxon>Ornithobacterium</taxon>
    </lineage>
</organism>
<evidence type="ECO:0000256" key="3">
    <source>
        <dbReference type="ARBA" id="ARBA00022989"/>
    </source>
</evidence>
<dbReference type="InterPro" id="IPR010652">
    <property type="entry name" value="DUF1232"/>
</dbReference>
<comment type="subcellular location">
    <subcellularLocation>
        <location evidence="1">Endomembrane system</location>
        <topology evidence="1">Multi-pass membrane protein</topology>
    </subcellularLocation>
</comment>
<dbReference type="Proteomes" id="UP000262142">
    <property type="component" value="Unassembled WGS sequence"/>
</dbReference>
<reference evidence="6 7" key="1">
    <citation type="submission" date="2018-09" db="EMBL/GenBank/DDBJ databases">
        <authorList>
            <consortium name="Pathogen Informatics"/>
        </authorList>
    </citation>
    <scope>NUCLEOTIDE SEQUENCE [LARGE SCALE GENOMIC DNA]</scope>
    <source>
        <strain evidence="6 7">OH-22767</strain>
    </source>
</reference>
<keyword evidence="7" id="KW-1185">Reference proteome</keyword>
<gene>
    <name evidence="6" type="ORF">SAMEA104719789_01555</name>
</gene>
<dbReference type="GO" id="GO:0012505">
    <property type="term" value="C:endomembrane system"/>
    <property type="evidence" value="ECO:0007669"/>
    <property type="project" value="UniProtKB-SubCell"/>
</dbReference>
<dbReference type="Pfam" id="PF06803">
    <property type="entry name" value="DUF1232"/>
    <property type="match status" value="1"/>
</dbReference>
<dbReference type="RefSeq" id="WP_119059730.1">
    <property type="nucleotide sequence ID" value="NZ_UNSC01000007.1"/>
</dbReference>